<evidence type="ECO:0000313" key="2">
    <source>
        <dbReference type="Proteomes" id="UP001229244"/>
    </source>
</evidence>
<sequence length="251" mass="27386">MTGPREGFADRLTALLDAAADRSAPLSFWWRDDDAVKPTLALDRLLALAEASGAPLCLAVIPARADRALTDRLAATDATVLQHGWAHANHAAADAKSAELGLDRPIDTILGELSRGHQRLQRLFGERFLPVLVPPWNRIHPDVADHREEVGLAGLSCFKSLSTEAHRLDTHVDPVAWRSGGGFIGWEAAAAALETEAGRRTDAPVPIGILTHHLVQDAETWSFLETLLEVTSDHPGARWPRPEEAFDLPRR</sequence>
<dbReference type="AlphaFoldDB" id="A0AAE3VQT4"/>
<accession>A0AAE3VQT4</accession>
<evidence type="ECO:0008006" key="3">
    <source>
        <dbReference type="Google" id="ProtNLM"/>
    </source>
</evidence>
<organism evidence="1 2">
    <name type="scientific">Amorphus orientalis</name>
    <dbReference type="NCBI Taxonomy" id="649198"/>
    <lineage>
        <taxon>Bacteria</taxon>
        <taxon>Pseudomonadati</taxon>
        <taxon>Pseudomonadota</taxon>
        <taxon>Alphaproteobacteria</taxon>
        <taxon>Hyphomicrobiales</taxon>
        <taxon>Amorphaceae</taxon>
        <taxon>Amorphus</taxon>
    </lineage>
</organism>
<protein>
    <recommendedName>
        <fullName evidence="3">Polysaccharide deacetylase</fullName>
    </recommendedName>
</protein>
<dbReference type="GO" id="GO:0005975">
    <property type="term" value="P:carbohydrate metabolic process"/>
    <property type="evidence" value="ECO:0007669"/>
    <property type="project" value="InterPro"/>
</dbReference>
<dbReference type="RefSeq" id="WP_306886903.1">
    <property type="nucleotide sequence ID" value="NZ_JAUSUL010000004.1"/>
</dbReference>
<proteinExistence type="predicted"/>
<gene>
    <name evidence="1" type="ORF">J2S73_003481</name>
</gene>
<dbReference type="InterPro" id="IPR011330">
    <property type="entry name" value="Glyco_hydro/deAcase_b/a-brl"/>
</dbReference>
<name>A0AAE3VQT4_9HYPH</name>
<dbReference type="EMBL" id="JAUSUL010000004">
    <property type="protein sequence ID" value="MDQ0317004.1"/>
    <property type="molecule type" value="Genomic_DNA"/>
</dbReference>
<comment type="caution">
    <text evidence="1">The sequence shown here is derived from an EMBL/GenBank/DDBJ whole genome shotgun (WGS) entry which is preliminary data.</text>
</comment>
<evidence type="ECO:0000313" key="1">
    <source>
        <dbReference type="EMBL" id="MDQ0317004.1"/>
    </source>
</evidence>
<dbReference type="Proteomes" id="UP001229244">
    <property type="component" value="Unassembled WGS sequence"/>
</dbReference>
<keyword evidence="2" id="KW-1185">Reference proteome</keyword>
<dbReference type="SUPFAM" id="SSF88713">
    <property type="entry name" value="Glycoside hydrolase/deacetylase"/>
    <property type="match status" value="1"/>
</dbReference>
<dbReference type="Gene3D" id="3.20.20.370">
    <property type="entry name" value="Glycoside hydrolase/deacetylase"/>
    <property type="match status" value="1"/>
</dbReference>
<reference evidence="1" key="1">
    <citation type="submission" date="2023-07" db="EMBL/GenBank/DDBJ databases">
        <title>Genomic Encyclopedia of Type Strains, Phase IV (KMG-IV): sequencing the most valuable type-strain genomes for metagenomic binning, comparative biology and taxonomic classification.</title>
        <authorList>
            <person name="Goeker M."/>
        </authorList>
    </citation>
    <scope>NUCLEOTIDE SEQUENCE</scope>
    <source>
        <strain evidence="1">DSM 21202</strain>
    </source>
</reference>